<dbReference type="Proteomes" id="UP001234297">
    <property type="component" value="Chromosome 7"/>
</dbReference>
<gene>
    <name evidence="1" type="ORF">MRB53_023438</name>
</gene>
<protein>
    <submittedName>
        <fullName evidence="1">Uncharacterized protein</fullName>
    </submittedName>
</protein>
<reference evidence="1 2" key="1">
    <citation type="journal article" date="2022" name="Hortic Res">
        <title>A haplotype resolved chromosomal level avocado genome allows analysis of novel avocado genes.</title>
        <authorList>
            <person name="Nath O."/>
            <person name="Fletcher S.J."/>
            <person name="Hayward A."/>
            <person name="Shaw L.M."/>
            <person name="Masouleh A.K."/>
            <person name="Furtado A."/>
            <person name="Henry R.J."/>
            <person name="Mitter N."/>
        </authorList>
    </citation>
    <scope>NUCLEOTIDE SEQUENCE [LARGE SCALE GENOMIC DNA]</scope>
    <source>
        <strain evidence="2">cv. Hass</strain>
    </source>
</reference>
<keyword evidence="2" id="KW-1185">Reference proteome</keyword>
<evidence type="ECO:0000313" key="2">
    <source>
        <dbReference type="Proteomes" id="UP001234297"/>
    </source>
</evidence>
<organism evidence="1 2">
    <name type="scientific">Persea americana</name>
    <name type="common">Avocado</name>
    <dbReference type="NCBI Taxonomy" id="3435"/>
    <lineage>
        <taxon>Eukaryota</taxon>
        <taxon>Viridiplantae</taxon>
        <taxon>Streptophyta</taxon>
        <taxon>Embryophyta</taxon>
        <taxon>Tracheophyta</taxon>
        <taxon>Spermatophyta</taxon>
        <taxon>Magnoliopsida</taxon>
        <taxon>Magnoliidae</taxon>
        <taxon>Laurales</taxon>
        <taxon>Lauraceae</taxon>
        <taxon>Persea</taxon>
    </lineage>
</organism>
<comment type="caution">
    <text evidence="1">The sequence shown here is derived from an EMBL/GenBank/DDBJ whole genome shotgun (WGS) entry which is preliminary data.</text>
</comment>
<accession>A0ACC2L9S9</accession>
<proteinExistence type="predicted"/>
<dbReference type="EMBL" id="CM056815">
    <property type="protein sequence ID" value="KAJ8630115.1"/>
    <property type="molecule type" value="Genomic_DNA"/>
</dbReference>
<name>A0ACC2L9S9_PERAE</name>
<sequence length="104" mass="11748">MHRHLSYDLMLNLGCSLFSIKFDIMDLFTEFCGQGILQKGVCRSWRLLSTYSNRVDEPFKVEELEKINVSPSEKIDVSSPSLKKLLVLGGNGFVGSRVSRSFEA</sequence>
<evidence type="ECO:0000313" key="1">
    <source>
        <dbReference type="EMBL" id="KAJ8630115.1"/>
    </source>
</evidence>